<protein>
    <submittedName>
        <fullName evidence="2">Uncharacterized protein</fullName>
    </submittedName>
</protein>
<feature type="transmembrane region" description="Helical" evidence="1">
    <location>
        <begin position="64"/>
        <end position="84"/>
    </location>
</feature>
<evidence type="ECO:0000313" key="2">
    <source>
        <dbReference type="EMBL" id="OGM22441.1"/>
    </source>
</evidence>
<keyword evidence="1" id="KW-1133">Transmembrane helix</keyword>
<dbReference type="AlphaFoldDB" id="A0A1F7Y567"/>
<dbReference type="Proteomes" id="UP000178750">
    <property type="component" value="Unassembled WGS sequence"/>
</dbReference>
<evidence type="ECO:0000313" key="3">
    <source>
        <dbReference type="Proteomes" id="UP000178750"/>
    </source>
</evidence>
<comment type="caution">
    <text evidence="2">The sequence shown here is derived from an EMBL/GenBank/DDBJ whole genome shotgun (WGS) entry which is preliminary data.</text>
</comment>
<feature type="transmembrane region" description="Helical" evidence="1">
    <location>
        <begin position="34"/>
        <end position="52"/>
    </location>
</feature>
<proteinExistence type="predicted"/>
<sequence>MNKITHHLRHYLPLLGIIFAGLVGFWIFSYDMVFQLAIVVAVAASYISWGIIHHHMHNDLNLSVILEYIAVAVVGLVLVFTLLLGV</sequence>
<name>A0A1F7Y567_9BACT</name>
<evidence type="ECO:0000256" key="1">
    <source>
        <dbReference type="SAM" id="Phobius"/>
    </source>
</evidence>
<dbReference type="EMBL" id="MGGF01000002">
    <property type="protein sequence ID" value="OGM22441.1"/>
    <property type="molecule type" value="Genomic_DNA"/>
</dbReference>
<accession>A0A1F7Y567</accession>
<feature type="transmembrane region" description="Helical" evidence="1">
    <location>
        <begin position="12"/>
        <end position="28"/>
    </location>
</feature>
<reference evidence="2 3" key="1">
    <citation type="journal article" date="2016" name="Nat. Commun.">
        <title>Thousands of microbial genomes shed light on interconnected biogeochemical processes in an aquifer system.</title>
        <authorList>
            <person name="Anantharaman K."/>
            <person name="Brown C.T."/>
            <person name="Hug L.A."/>
            <person name="Sharon I."/>
            <person name="Castelle C.J."/>
            <person name="Probst A.J."/>
            <person name="Thomas B.C."/>
            <person name="Singh A."/>
            <person name="Wilkins M.J."/>
            <person name="Karaoz U."/>
            <person name="Brodie E.L."/>
            <person name="Williams K.H."/>
            <person name="Hubbard S.S."/>
            <person name="Banfield J.F."/>
        </authorList>
    </citation>
    <scope>NUCLEOTIDE SEQUENCE [LARGE SCALE GENOMIC DNA]</scope>
</reference>
<organism evidence="2 3">
    <name type="scientific">Candidatus Woesebacteria bacterium RIFCSPHIGHO2_01_FULL_38_9b</name>
    <dbReference type="NCBI Taxonomy" id="1802493"/>
    <lineage>
        <taxon>Bacteria</taxon>
        <taxon>Candidatus Woeseibacteriota</taxon>
    </lineage>
</organism>
<keyword evidence="1" id="KW-0472">Membrane</keyword>
<keyword evidence="1" id="KW-0812">Transmembrane</keyword>
<gene>
    <name evidence="2" type="ORF">A2863_03885</name>
</gene>